<feature type="compositionally biased region" description="Low complexity" evidence="17">
    <location>
        <begin position="840"/>
        <end position="851"/>
    </location>
</feature>
<comment type="similarity">
    <text evidence="3">Belongs to the dynein heavy chain family.</text>
</comment>
<dbReference type="Pfam" id="PF12780">
    <property type="entry name" value="AAA_8"/>
    <property type="match status" value="1"/>
</dbReference>
<feature type="domain" description="AAA+ ATPase" evidence="18">
    <location>
        <begin position="2032"/>
        <end position="2128"/>
    </location>
</feature>
<dbReference type="FunFam" id="3.40.50.300:FF:000362">
    <property type="entry name" value="Dynein, axonemal, heavy chain 6"/>
    <property type="match status" value="1"/>
</dbReference>
<evidence type="ECO:0000256" key="7">
    <source>
        <dbReference type="ARBA" id="ARBA00022741"/>
    </source>
</evidence>
<dbReference type="Proteomes" id="UP000324907">
    <property type="component" value="Unassembled WGS sequence"/>
</dbReference>
<dbReference type="FunFam" id="3.40.50.300:FF:002141">
    <property type="entry name" value="Dynein heavy chain"/>
    <property type="match status" value="1"/>
</dbReference>
<dbReference type="Gene3D" id="3.10.490.20">
    <property type="match status" value="1"/>
</dbReference>
<evidence type="ECO:0000256" key="10">
    <source>
        <dbReference type="ARBA" id="ARBA00023017"/>
    </source>
</evidence>
<evidence type="ECO:0000256" key="13">
    <source>
        <dbReference type="ARBA" id="ARBA00023175"/>
    </source>
</evidence>
<keyword evidence="4" id="KW-0963">Cytoplasm</keyword>
<dbReference type="InterPro" id="IPR043157">
    <property type="entry name" value="Dynein_AAA1S"/>
</dbReference>
<evidence type="ECO:0000256" key="6">
    <source>
        <dbReference type="ARBA" id="ARBA00022737"/>
    </source>
</evidence>
<feature type="domain" description="AAA+ ATPase" evidence="18">
    <location>
        <begin position="2822"/>
        <end position="2977"/>
    </location>
</feature>
<dbReference type="Gene3D" id="6.10.140.1060">
    <property type="match status" value="1"/>
</dbReference>
<keyword evidence="13" id="KW-0505">Motor protein</keyword>
<dbReference type="PANTHER" id="PTHR45703:SF1">
    <property type="entry name" value="DYNEINS HEAVY CHAIN"/>
    <property type="match status" value="1"/>
</dbReference>
<keyword evidence="15" id="KW-0966">Cell projection</keyword>
<evidence type="ECO:0000256" key="3">
    <source>
        <dbReference type="ARBA" id="ARBA00008887"/>
    </source>
</evidence>
<feature type="compositionally biased region" description="Low complexity" evidence="17">
    <location>
        <begin position="67"/>
        <end position="77"/>
    </location>
</feature>
<dbReference type="InterPro" id="IPR043160">
    <property type="entry name" value="Dynein_C_barrel"/>
</dbReference>
<evidence type="ECO:0000256" key="15">
    <source>
        <dbReference type="ARBA" id="ARBA00023273"/>
    </source>
</evidence>
<dbReference type="InterPro" id="IPR024317">
    <property type="entry name" value="Dynein_heavy_chain_D4_dom"/>
</dbReference>
<feature type="compositionally biased region" description="Polar residues" evidence="17">
    <location>
        <begin position="256"/>
        <end position="271"/>
    </location>
</feature>
<keyword evidence="9" id="KW-0282">Flagellum</keyword>
<dbReference type="FunFam" id="3.20.180.20:FF:000003">
    <property type="entry name" value="Dynein heavy chain 12, axonemal"/>
    <property type="match status" value="1"/>
</dbReference>
<dbReference type="Pfam" id="PF12775">
    <property type="entry name" value="AAA_7"/>
    <property type="match status" value="1"/>
</dbReference>
<dbReference type="Pfam" id="PF18198">
    <property type="entry name" value="AAA_lid_11"/>
    <property type="match status" value="1"/>
</dbReference>
<keyword evidence="10" id="KW-0243">Dynein</keyword>
<feature type="compositionally biased region" description="Low complexity" evidence="17">
    <location>
        <begin position="299"/>
        <end position="309"/>
    </location>
</feature>
<evidence type="ECO:0000313" key="20">
    <source>
        <dbReference type="Proteomes" id="UP000324907"/>
    </source>
</evidence>
<keyword evidence="6" id="KW-0677">Repeat</keyword>
<comment type="subcellular location">
    <subcellularLocation>
        <location evidence="1">Cell projection</location>
        <location evidence="1">Cilium</location>
        <location evidence="1">Flagellum</location>
    </subcellularLocation>
    <subcellularLocation>
        <location evidence="2">Cytoplasm</location>
        <location evidence="2">Cytoskeleton</location>
        <location evidence="2">Cilium axoneme</location>
    </subcellularLocation>
</comment>
<proteinExistence type="inferred from homology"/>
<feature type="compositionally biased region" description="Low complexity" evidence="17">
    <location>
        <begin position="1292"/>
        <end position="1323"/>
    </location>
</feature>
<dbReference type="GO" id="GO:0003341">
    <property type="term" value="P:cilium movement"/>
    <property type="evidence" value="ECO:0007669"/>
    <property type="project" value="UniProtKB-ARBA"/>
</dbReference>
<evidence type="ECO:0000256" key="9">
    <source>
        <dbReference type="ARBA" id="ARBA00022846"/>
    </source>
</evidence>
<feature type="region of interest" description="Disordered" evidence="17">
    <location>
        <begin position="840"/>
        <end position="878"/>
    </location>
</feature>
<keyword evidence="14" id="KW-0206">Cytoskeleton</keyword>
<evidence type="ECO:0000256" key="5">
    <source>
        <dbReference type="ARBA" id="ARBA00022701"/>
    </source>
</evidence>
<feature type="region of interest" description="Disordered" evidence="17">
    <location>
        <begin position="3128"/>
        <end position="3161"/>
    </location>
</feature>
<evidence type="ECO:0000256" key="4">
    <source>
        <dbReference type="ARBA" id="ARBA00022490"/>
    </source>
</evidence>
<dbReference type="Gene3D" id="1.20.58.1120">
    <property type="match status" value="1"/>
</dbReference>
<dbReference type="Gene3D" id="1.10.8.720">
    <property type="entry name" value="Region D6 of dynein motor"/>
    <property type="match status" value="1"/>
</dbReference>
<dbReference type="GO" id="GO:0005858">
    <property type="term" value="C:axonemal dynein complex"/>
    <property type="evidence" value="ECO:0007669"/>
    <property type="project" value="UniProtKB-ARBA"/>
</dbReference>
<sequence>MAEPPRRRWRADVGDVSGFATAPSKALRLPSLQLQADPFGAGGGAMPMPDRGVAMARSGSSLPPPLLSATPGSASSARFARSPTRAFPDPMAASHAGAAADLAARAFTSTSDTEQLTAVDRIGRLYTPTSAGLSFRALESRRKGQRRAPASASAATAAAASGVPFGGTAAGGPGPRGSGPSLGGQGRSTSSASSIPAPRLLPTPQSAAMGRLWDRAPGLAATAASGNGGGTTGGRRALAKALRTGAPSRAHAITPGSASTPNLPPLSSTTAWGGASLGRPAVGPAGTPFGAPSPAGQRSSQAFGSTGASAGSAVAGSALSAVRRGRTRAKLADTVSPASPAGHRQRIEEECEGKDEPWAAGGLPADRVAAAVDSYWVGVETIVPSERLAPLLEVWEDGVLSRLGVTEGAPRVWLAPRPGPASRFLPMSVAEGDALSASWVAAALWEQSLAVRGARPPPHLGTLSTSHLVVHAGSGAAVLATGSSPSNVVEACFDEMHADYYVAVKRAMLDYATRSADPRAHGGLDIEAVEAARWRPRGVRSREELGIDPVVVPAAGQRLSRRLFGCEELLLAVSDLFRDPVSGAERVRLVDATGLAFRSALPLSASDVQRAVADSVDAGRNQLRSRWHKECVEAVASFVVYAGRKPARGAGKRRARGRGARSSSGEEEEGKGADDVLDSLPPQEADRLRFAARVDAAHAMLALEHGRRMRTLQLAAEAEDMAAAAAHAAAVRTPRDLPPILGGPAAAAIASAAHVPGGSVAPTPLASLLATSASVVPADPDIDGDLPAETLQQLRVAGGQRAAAALMAVHLRETVFAGIESLQLLLDSYFPPEQASPRSLGAMASARSLSGAGSGAHGAPGPSPRAGAGSSGKMTEAASHADGVFDNEPAEELRCPLVRITLALDFIDGSAAEGRDVAPELVAANDKVQSALEAGREQAVKQHRAFMAKAGKPLPDPADTSDPHEHVDGVATGGITGAGPERRPAIDAVDLEGRVHRIGEEAWNMWAGTVRVVQDPSWDSVEAALVRCAQAVLEGGEGIARPEAEIAKYVTGDGAGGAEGADGGSADGDRQFDPDAARARVLASVAPSDERVVALRRTAADVVAANASGPERLRRRFQRFEALFSPAEKQRLVSFCLGRSNHVKHFLAELARLRRIDLAIQGTASDLETFRLVQVDCSAIKAALRARVRLHAAALGRTLKARTLSICATLNDRYEYLRKRLLFKPRDSEELVEHAAFVRSVPEELLELANRFNGPGGVSRALSVLYGEFALHEALPAMDGHTAALGPAEADGSGAPSRGGSRAAPGSRAGTASAPGTSAGAARRAASSADDLVTLNGSQLAVVKEALQWPVRIREARAVGQETLEAEKRGQLRKLEVHVSDFETTLAQCREKLDALRAEGALEKFAAALRVAKDVHATLEASLDRAEELNKEQELLELEPKDWATPIGEMLEELGPFERLWEGAAGFMEHQLDWYGKPLLEIDPEEADKNGEACKGAAVRSAKELPEDCEAPRAMANQIRAKAQHFLTTDLPLLVLLANPGLKRRHWEEMEESVGFKLPHNARTNLGDMLKLGLEERVANIEDTCVMASKEHSLEKALEKMQADWEPVELDLKSHKGTGTYILSGASVDEVQALLDDHIVKAQTMGASRFAQALIGRIKEWVDALTLIQNVLDGWVKVQTSWLYLEPIFSSDDIMQQMPEEGRRFRTVDTTWRDLMRGAVSDPAALRALRQEGMEERLRQANELLDLIGKGLNSYLETKRLYFPRFFFLSNDELLEILAETKDPTRVQPHLKKCFEGIQQLVFDDAVNILAMVSGESERVDLSSPHADGRVISPAESKGNVEVWLDWVENAMRRSVARSLDDALRAYPDAVRTEWMTEWPGQAVLAGSQTYWTHGVEKALREGGATGIREYGSVLRGYINDIIMLVRGDLPKLARRTLSALTVLEVHSRDVTLRMGDLGVDSEFDFEWNSQLRYYWKDDGVSRASGDPGSVKLRMINAQILYANEYLGNSGRLVITPLTDRCYRTLVGAVHLGYGGAPEGPAGTGKTETTKDLAKAAGMMCVVYNCSDQLGVQEMAKFFKGLASSGAWACFDEFNRIDLEVLSVVAQQIMDIQIAIRERKERFVFYGTEISLRWTANAFITMNPGYAGRSELPDNLKSLFRSVAMMVPDYAMIAEIILYSFGYLEAKDLARKIVATYRLCSEQLSSQFHYDYGMRAVMAVLRAAGNLKRDKANAALGEDVLVLRAIVDVNLPKFLSPDIPLFNGIARDLFPGVDVPPPDRDLFLGAMRRSCHDLGLQLEEVVQEKVIQLYEMMIVRHGFMLVGMPWSGKTAATQILAKSMRLLHDEHPDDPRWQPIHLVVLNPKSVTLGQLYGRTDPVTKEWTNGVLATHYRNCASGKVGEEEDRKWLVFDGPVDAIWIENMNTVLDDNKKLCLMSGEIIAMSSTMSMVFETKDLAAASPATVSRCGMVYLEPHVLGWRPIVVSWLDHLAEDNPKFPFRAARKSDAEAVKREAAEAKAAAEKAQTEGSIPVEDPRPFTLNAAQRGVLLQLIDYLVEPCFVLLRKELSEYCPTQDTSLAWQMTNVLETCLAQAVEAANPSSSAPPADGDDGAVPPGHYRIGKVDIPGRAEFSDADLRSALLFAITWSVGATMDSGSRAKLDEFVRGALTGPDFLLSHRLLTFFRVKKWKSPAEREAAAKEASAAAAAAAAGAGGGGGDGDGDDGDGSDAAAAAGKDRDPRDGFGLLRVDSDAIIPKDFVLPTPPPKGETIYDSVWCAGEAKWRTWESCLPSAAIAQGANFQDIVIPSVATLQFDHLIPMLLTRGRRVLACGPTGTGKSVLMKRLLLRTLPREQWMPIVIGFSAQTSALLTQNQVDRKMERRRKGVYGPRPGQTCVIFVDDLNMPQIEEYGAQPPIELLRQMTDSNGWYNLEDNTFMRLEDTLVAAAMGPPGGGRNAISPRMMRHLNVICFTEITPSTLQRIFSGIVSWFVKGGTSAKEPVPFPDDIGRLDKAVVAGTMDLYKRAQEHLRPTPAKTHYSFNLRDFARVVQGVLMATPDSCSGADAFTRLWIHESMRVFHDRLINDEDRSWVIGLLRELTSTHFGRDFNGILSHLPALNKRVVRAAVAAGRKAGGDGDDGGDDDKAAAEAAAAADDEDLPAGPPSDDDVRLLFWGDFLSESAKKPYVEAHEASVLVGQIRASLDEFNSQTKSPMDLVPFLFFLEHVSRIARVLKMPGGHSLLVGVGGSGRQCATKLATFMAGYKLIQIELSKSFGIPEWQDELKRIMREAGTGPQPVVFFFPDTQIKWQGMVEDINSILNSGEVPNLFAPDERAEIFEKVQPLARAAGLGKDLSPDQLYAYFVERLKTNLHIVLAMSPIGDAFRDRLRKFPSLVNCCTIDWFTSWPSDALEAVALKHVQETDLDAVTRRSVATICQHFHQSARSLTESFRSEARRHNYVTPTSYLELLGQFKRSLKAKRSQVSSERQRYVVGLEKLNDAATQVAGLQKQLEEMQPVLVQSQKDTAALMEEIQEKLPGVEEVRGRVSADAEVAAKEEAAVKAVADECEADLAEAMPALESAIRALNTLDEKDLKFVRSLSSPSSVIVMVLSAVLVMLGEKPDRIKDPADPTKKIDDFWGPAKKLLNNSKGFLARLMDFDRDNISPKSIGKVREQFLTNEDFNEDRAGQASIAAKGMCAWVVAMDKYERVAKVVAPKKAALAEAKGKLEVTQAKLAEKQAALKKVEDELGVLQSKYDAAVARKEELARETELCAKKLERAEQLITSLGGEKDRWTQRAEDLGRLLEALTGDVLLASGVVSYLGAFTIEFRGRCTDDWVRQCVQAGLPCSVPGAAEAVAAGTAASGAAAAAASAADGGAASDGPRLEFSLSSVLGNPINIQQWHIDGLPTDSFSTDNGVIVAESRRWPLMIDPQGQANKWVKNMEKDNNLVVLKQTDASFLRSMENAIQFGQPVLLENVGEELDPSLEPVLLKVLFKQGAQWCIRLGDATVEYDERFRLYVTTKYRNPHYLPETSTKVTLLNFMITPAGLQDQLLGVVVAAERPDLEKKRNELVVQSAANNRTLSELESRILRVLSESEGNILEDETAIQVLNESKRLANEIAEKQKAAAATEKEIEDTRAGYTPVASHTARLFFVTADMGNIDPMYQYSMTWFTNLFLASIRNSKKSDNLGARIQSLNDHFTYSLYKNVCRSLFERHKLLFSFLLCIRILQGRGEVDEAEWLFLLTGGVAMENPHPNPAPEWLTEKAWGELCRLESLSAFSGIRDHVAANASGWRAVYDAEAPHETDLPGEWGSLGRLSRLQRLLVLRTIRPDKVVLAVQKFVGAQMGEQFLKPPPFDLRGCHEDSNAGQPLIFVLSPGSDPMPALLTFAEASKAVVQQISLGQGQGKFAEEMIERGRSDGSWVVLQNCHLASSWMAALEKICEQLADAQAGKAGTEPPHAAFRLWLTSYPSGDFPVSILQNGIKMTNEPPKGLRANVERSYLSDPIADPKFFAGVKNAEPFRRLLFGLCFFHAMVQERRQFGPLGWNIPYEFTESDLRISVRQLAMFLDDPSYAPANPTITAVEAVPYVTLRYLIGECNYGGRVTDDKDRRALNSILDMCFCTEINNPEHALSPSGLWKTPPSSVREYRDFMAFIDSLPAVPAPEVFGLHANATITKDNKETADLFTDILLTQSTGGGGGGGSGGKTADETIAEVASDVQGKVRGEYDLEEVGAKFPVDWKESMNTVLRQELARFNRLLSVIQTSLTSVRKALKGLVVMSSTLEGVSRDMFFGRVPSLWLKASYPSLKPLGGFVADLTQRTDFLDEWIAKGTPKIFWLSGFYFTQSFLTGVMQNFARKETVPIDSVAFDAELLSRSRDSVRSAPEDGAFVWGLFLDGARWDMSRMRLAEQEPKQLFAPAPVMWMRPKRQEDLAEFQHYHCPTYKTTERRGMLSTTGHSTNFVMMVRLPTDKSEAHWIRRGVALILALDD</sequence>
<feature type="compositionally biased region" description="Gly residues" evidence="17">
    <location>
        <begin position="164"/>
        <end position="186"/>
    </location>
</feature>
<keyword evidence="8" id="KW-0067">ATP-binding</keyword>
<feature type="coiled-coil region" evidence="16">
    <location>
        <begin position="1379"/>
        <end position="1439"/>
    </location>
</feature>
<feature type="compositionally biased region" description="Low complexity" evidence="17">
    <location>
        <begin position="859"/>
        <end position="872"/>
    </location>
</feature>
<dbReference type="SUPFAM" id="SSF52540">
    <property type="entry name" value="P-loop containing nucleoside triphosphate hydrolases"/>
    <property type="match status" value="4"/>
</dbReference>
<dbReference type="Pfam" id="PF17857">
    <property type="entry name" value="AAA_lid_1"/>
    <property type="match status" value="1"/>
</dbReference>
<dbReference type="Gene3D" id="1.20.920.30">
    <property type="match status" value="1"/>
</dbReference>
<feature type="region of interest" description="Disordered" evidence="17">
    <location>
        <begin position="649"/>
        <end position="680"/>
    </location>
</feature>
<organism evidence="19 20">
    <name type="scientific">Cafeteria roenbergensis</name>
    <name type="common">Marine flagellate</name>
    <dbReference type="NCBI Taxonomy" id="33653"/>
    <lineage>
        <taxon>Eukaryota</taxon>
        <taxon>Sar</taxon>
        <taxon>Stramenopiles</taxon>
        <taxon>Bigyra</taxon>
        <taxon>Opalozoa</taxon>
        <taxon>Bicosoecida</taxon>
        <taxon>Cafeteriaceae</taxon>
        <taxon>Cafeteria</taxon>
    </lineage>
</organism>
<dbReference type="GO" id="GO:0005524">
    <property type="term" value="F:ATP binding"/>
    <property type="evidence" value="ECO:0007669"/>
    <property type="project" value="UniProtKB-KW"/>
</dbReference>
<accession>A0A5A8DKI3</accession>
<dbReference type="Pfam" id="PF18199">
    <property type="entry name" value="Dynein_C"/>
    <property type="match status" value="1"/>
</dbReference>
<dbReference type="InterPro" id="IPR041228">
    <property type="entry name" value="Dynein_C"/>
</dbReference>
<evidence type="ECO:0000256" key="12">
    <source>
        <dbReference type="ARBA" id="ARBA00023069"/>
    </source>
</evidence>
<dbReference type="FunFam" id="1.20.1270.280:FF:000001">
    <property type="entry name" value="dynein heavy chain 7, axonemal"/>
    <property type="match status" value="1"/>
</dbReference>
<dbReference type="Gene3D" id="1.10.8.1220">
    <property type="match status" value="1"/>
</dbReference>
<dbReference type="FunFam" id="1.10.8.1220:FF:000001">
    <property type="entry name" value="Dynein axonemal heavy chain 5"/>
    <property type="match status" value="1"/>
</dbReference>
<feature type="region of interest" description="Disordered" evidence="17">
    <location>
        <begin position="242"/>
        <end position="309"/>
    </location>
</feature>
<keyword evidence="12" id="KW-0969">Cilium</keyword>
<keyword evidence="5" id="KW-0493">Microtubule</keyword>
<feature type="region of interest" description="Disordered" evidence="17">
    <location>
        <begin position="2709"/>
        <end position="2741"/>
    </location>
</feature>
<feature type="region of interest" description="Disordered" evidence="17">
    <location>
        <begin position="1282"/>
        <end position="1323"/>
    </location>
</feature>
<keyword evidence="7" id="KW-0547">Nucleotide-binding</keyword>
<feature type="region of interest" description="Disordered" evidence="17">
    <location>
        <begin position="139"/>
        <end position="203"/>
    </location>
</feature>
<dbReference type="InterPro" id="IPR035699">
    <property type="entry name" value="AAA_6"/>
</dbReference>
<dbReference type="InterPro" id="IPR013602">
    <property type="entry name" value="Dynein_heavy_linker"/>
</dbReference>
<dbReference type="GO" id="GO:0031514">
    <property type="term" value="C:motile cilium"/>
    <property type="evidence" value="ECO:0007669"/>
    <property type="project" value="UniProtKB-SubCell"/>
</dbReference>
<dbReference type="Pfam" id="PF12777">
    <property type="entry name" value="MT"/>
    <property type="match status" value="1"/>
</dbReference>
<dbReference type="FunFam" id="3.40.50.300:FF:000044">
    <property type="entry name" value="Dynein heavy chain 5, axonemal"/>
    <property type="match status" value="1"/>
</dbReference>
<evidence type="ECO:0000259" key="18">
    <source>
        <dbReference type="SMART" id="SM00382"/>
    </source>
</evidence>
<dbReference type="InterPro" id="IPR041589">
    <property type="entry name" value="DNAH3_AAA_lid_1"/>
</dbReference>
<dbReference type="InterPro" id="IPR024743">
    <property type="entry name" value="Dynein_HC_stalk"/>
</dbReference>
<dbReference type="InterPro" id="IPR004273">
    <property type="entry name" value="Dynein_heavy_D6_P-loop"/>
</dbReference>
<feature type="region of interest" description="Disordered" evidence="17">
    <location>
        <begin position="40"/>
        <end position="95"/>
    </location>
</feature>
<gene>
    <name evidence="19" type="ORF">FNF28_03573</name>
</gene>
<evidence type="ECO:0000256" key="17">
    <source>
        <dbReference type="SAM" id="MobiDB-lite"/>
    </source>
</evidence>
<comment type="caution">
    <text evidence="19">The sequence shown here is derived from an EMBL/GenBank/DDBJ whole genome shotgun (WGS) entry which is preliminary data.</text>
</comment>
<evidence type="ECO:0000256" key="11">
    <source>
        <dbReference type="ARBA" id="ARBA00023054"/>
    </source>
</evidence>
<dbReference type="Gene3D" id="3.20.180.20">
    <property type="entry name" value="Dynein heavy chain, N-terminal domain 2"/>
    <property type="match status" value="1"/>
</dbReference>
<dbReference type="FunFam" id="1.20.920.20:FF:000006">
    <property type="entry name" value="Dynein, axonemal, heavy chain 6"/>
    <property type="match status" value="1"/>
</dbReference>
<keyword evidence="11 16" id="KW-0175">Coiled coil</keyword>
<name>A0A5A8DKI3_CAFRO</name>
<dbReference type="Gene3D" id="1.20.140.100">
    <property type="entry name" value="Dynein heavy chain, N-terminal domain 2"/>
    <property type="match status" value="1"/>
</dbReference>
<dbReference type="GO" id="GO:0008569">
    <property type="term" value="F:minus-end-directed microtubule motor activity"/>
    <property type="evidence" value="ECO:0007669"/>
    <property type="project" value="InterPro"/>
</dbReference>
<dbReference type="Gene3D" id="1.10.8.710">
    <property type="match status" value="1"/>
</dbReference>
<dbReference type="FunFam" id="1.10.8.710:FF:000004">
    <property type="entry name" value="Dynein axonemal heavy chain 6"/>
    <property type="match status" value="1"/>
</dbReference>
<dbReference type="Gene3D" id="1.20.1270.280">
    <property type="match status" value="1"/>
</dbReference>
<dbReference type="SMART" id="SM00382">
    <property type="entry name" value="AAA"/>
    <property type="match status" value="2"/>
</dbReference>
<dbReference type="InterPro" id="IPR042222">
    <property type="entry name" value="Dynein_2_N"/>
</dbReference>
<evidence type="ECO:0000256" key="1">
    <source>
        <dbReference type="ARBA" id="ARBA00004230"/>
    </source>
</evidence>
<dbReference type="GO" id="GO:0051959">
    <property type="term" value="F:dynein light intermediate chain binding"/>
    <property type="evidence" value="ECO:0007669"/>
    <property type="project" value="InterPro"/>
</dbReference>
<dbReference type="FunFam" id="3.40.50.300:FF:000223">
    <property type="entry name" value="Dynein heavy chain 3, axonemal"/>
    <property type="match status" value="1"/>
</dbReference>
<evidence type="ECO:0000256" key="14">
    <source>
        <dbReference type="ARBA" id="ARBA00023212"/>
    </source>
</evidence>
<dbReference type="InterPro" id="IPR003593">
    <property type="entry name" value="AAA+_ATPase"/>
</dbReference>
<dbReference type="InterPro" id="IPR041658">
    <property type="entry name" value="AAA_lid_11"/>
</dbReference>
<dbReference type="FunFam" id="3.10.490.20:FF:000001">
    <property type="entry name" value="dynein heavy chain 7, axonemal"/>
    <property type="match status" value="1"/>
</dbReference>
<dbReference type="InterPro" id="IPR042219">
    <property type="entry name" value="AAA_lid_11_sf"/>
</dbReference>
<dbReference type="FunFam" id="3.40.50.300:FF:000353">
    <property type="entry name" value="Dynein axonemal heavy chain 1"/>
    <property type="match status" value="1"/>
</dbReference>
<feature type="compositionally biased region" description="Basic residues" evidence="17">
    <location>
        <begin position="649"/>
        <end position="659"/>
    </location>
</feature>
<dbReference type="FunFam" id="1.20.58.1120:FF:000001">
    <property type="entry name" value="dynein heavy chain 2, axonemal"/>
    <property type="match status" value="1"/>
</dbReference>
<dbReference type="Gene3D" id="3.40.50.300">
    <property type="entry name" value="P-loop containing nucleotide triphosphate hydrolases"/>
    <property type="match status" value="6"/>
</dbReference>
<dbReference type="FunFam" id="1.10.8.720:FF:000001">
    <property type="entry name" value="dynein heavy chain 7, axonemal"/>
    <property type="match status" value="1"/>
</dbReference>
<dbReference type="Pfam" id="PF12774">
    <property type="entry name" value="AAA_6"/>
    <property type="match status" value="1"/>
</dbReference>
<dbReference type="InterPro" id="IPR041466">
    <property type="entry name" value="Dynein_AAA5_ext"/>
</dbReference>
<dbReference type="InterPro" id="IPR027417">
    <property type="entry name" value="P-loop_NTPase"/>
</dbReference>
<dbReference type="GO" id="GO:0045505">
    <property type="term" value="F:dynein intermediate chain binding"/>
    <property type="evidence" value="ECO:0007669"/>
    <property type="project" value="InterPro"/>
</dbReference>
<dbReference type="PANTHER" id="PTHR45703">
    <property type="entry name" value="DYNEIN HEAVY CHAIN"/>
    <property type="match status" value="1"/>
</dbReference>
<feature type="coiled-coil region" evidence="16">
    <location>
        <begin position="3716"/>
        <end position="3792"/>
    </location>
</feature>
<dbReference type="Pfam" id="PF08393">
    <property type="entry name" value="DHC_N2"/>
    <property type="match status" value="1"/>
</dbReference>
<dbReference type="InterPro" id="IPR026983">
    <property type="entry name" value="DHC"/>
</dbReference>
<evidence type="ECO:0000313" key="19">
    <source>
        <dbReference type="EMBL" id="KAA0165174.1"/>
    </source>
</evidence>
<dbReference type="FunFam" id="1.10.287.2620:FF:000002">
    <property type="entry name" value="Dynein heavy chain 2, axonemal"/>
    <property type="match status" value="1"/>
</dbReference>
<dbReference type="FunFam" id="1.20.140.100:FF:000004">
    <property type="entry name" value="Dynein axonemal heavy chain 6"/>
    <property type="match status" value="1"/>
</dbReference>
<evidence type="ECO:0000256" key="8">
    <source>
        <dbReference type="ARBA" id="ARBA00022840"/>
    </source>
</evidence>
<dbReference type="InterPro" id="IPR035706">
    <property type="entry name" value="AAA_9"/>
</dbReference>
<dbReference type="Pfam" id="PF12781">
    <property type="entry name" value="AAA_9"/>
    <property type="match status" value="1"/>
</dbReference>
<reference evidence="19 20" key="1">
    <citation type="submission" date="2019-07" db="EMBL/GenBank/DDBJ databases">
        <title>Genomes of Cafeteria roenbergensis.</title>
        <authorList>
            <person name="Fischer M.G."/>
            <person name="Hackl T."/>
            <person name="Roman M."/>
        </authorList>
    </citation>
    <scope>NUCLEOTIDE SEQUENCE [LARGE SCALE GENOMIC DNA]</scope>
    <source>
        <strain evidence="19 20">RCC970-E3</strain>
    </source>
</reference>
<evidence type="ECO:0000256" key="16">
    <source>
        <dbReference type="SAM" id="Coils"/>
    </source>
</evidence>
<dbReference type="Gene3D" id="1.20.920.20">
    <property type="match status" value="1"/>
</dbReference>
<protein>
    <recommendedName>
        <fullName evidence="18">AAA+ ATPase domain-containing protein</fullName>
    </recommendedName>
</protein>
<dbReference type="Gene3D" id="1.10.287.2620">
    <property type="match status" value="1"/>
</dbReference>
<dbReference type="FunFam" id="1.20.920.30:FF:000002">
    <property type="entry name" value="Dynein axonemal heavy chain 3"/>
    <property type="match status" value="1"/>
</dbReference>
<dbReference type="Pfam" id="PF17852">
    <property type="entry name" value="Dynein_AAA_lid"/>
    <property type="match status" value="1"/>
</dbReference>
<feature type="compositionally biased region" description="Low complexity" evidence="17">
    <location>
        <begin position="148"/>
        <end position="163"/>
    </location>
</feature>
<dbReference type="EMBL" id="VLTL01000049">
    <property type="protein sequence ID" value="KAA0165174.1"/>
    <property type="molecule type" value="Genomic_DNA"/>
</dbReference>
<dbReference type="Pfam" id="PF03028">
    <property type="entry name" value="Dynein_heavy"/>
    <property type="match status" value="1"/>
</dbReference>
<dbReference type="GO" id="GO:0005874">
    <property type="term" value="C:microtubule"/>
    <property type="evidence" value="ECO:0007669"/>
    <property type="project" value="UniProtKB-KW"/>
</dbReference>
<evidence type="ECO:0000256" key="2">
    <source>
        <dbReference type="ARBA" id="ARBA00004430"/>
    </source>
</evidence>
<dbReference type="InterPro" id="IPR042228">
    <property type="entry name" value="Dynein_linker_3"/>
</dbReference>